<gene>
    <name evidence="1" type="ORF">TNCT_630581</name>
</gene>
<dbReference type="Proteomes" id="UP000887116">
    <property type="component" value="Unassembled WGS sequence"/>
</dbReference>
<reference evidence="1" key="1">
    <citation type="submission" date="2020-07" db="EMBL/GenBank/DDBJ databases">
        <title>Multicomponent nature underlies the extraordinary mechanical properties of spider dragline silk.</title>
        <authorList>
            <person name="Kono N."/>
            <person name="Nakamura H."/>
            <person name="Mori M."/>
            <person name="Yoshida Y."/>
            <person name="Ohtoshi R."/>
            <person name="Malay A.D."/>
            <person name="Moran D.A.P."/>
            <person name="Tomita M."/>
            <person name="Numata K."/>
            <person name="Arakawa K."/>
        </authorList>
    </citation>
    <scope>NUCLEOTIDE SEQUENCE</scope>
</reference>
<dbReference type="AlphaFoldDB" id="A0A8X6HY62"/>
<keyword evidence="2" id="KW-1185">Reference proteome</keyword>
<comment type="caution">
    <text evidence="1">The sequence shown here is derived from an EMBL/GenBank/DDBJ whole genome shotgun (WGS) entry which is preliminary data.</text>
</comment>
<name>A0A8X6HY62_TRICU</name>
<proteinExistence type="predicted"/>
<evidence type="ECO:0000313" key="2">
    <source>
        <dbReference type="Proteomes" id="UP000887116"/>
    </source>
</evidence>
<accession>A0A8X6HY62</accession>
<dbReference type="EMBL" id="BMAO01029296">
    <property type="protein sequence ID" value="GFR30725.1"/>
    <property type="molecule type" value="Genomic_DNA"/>
</dbReference>
<sequence length="87" mass="10629">MEHSSRLWREKWQQRNGAKANFPLFPLTGQFISRAEEEEDLMMGRYRVTISRLKTRRLDRPFLRPLSFSPLAFSFRENRSIQIRQWE</sequence>
<evidence type="ECO:0000313" key="1">
    <source>
        <dbReference type="EMBL" id="GFR30725.1"/>
    </source>
</evidence>
<protein>
    <submittedName>
        <fullName evidence="1">Uncharacterized protein</fullName>
    </submittedName>
</protein>
<organism evidence="1 2">
    <name type="scientific">Trichonephila clavata</name>
    <name type="common">Joro spider</name>
    <name type="synonym">Nephila clavata</name>
    <dbReference type="NCBI Taxonomy" id="2740835"/>
    <lineage>
        <taxon>Eukaryota</taxon>
        <taxon>Metazoa</taxon>
        <taxon>Ecdysozoa</taxon>
        <taxon>Arthropoda</taxon>
        <taxon>Chelicerata</taxon>
        <taxon>Arachnida</taxon>
        <taxon>Araneae</taxon>
        <taxon>Araneomorphae</taxon>
        <taxon>Entelegynae</taxon>
        <taxon>Araneoidea</taxon>
        <taxon>Nephilidae</taxon>
        <taxon>Trichonephila</taxon>
    </lineage>
</organism>